<dbReference type="SUPFAM" id="SSF53474">
    <property type="entry name" value="alpha/beta-Hydrolases"/>
    <property type="match status" value="1"/>
</dbReference>
<gene>
    <name evidence="4" type="ORF">GCM10017579_39480</name>
</gene>
<dbReference type="InterPro" id="IPR008979">
    <property type="entry name" value="Galactose-bd-like_sf"/>
</dbReference>
<dbReference type="NCBIfam" id="TIGR00976">
    <property type="entry name" value="CocE_NonD"/>
    <property type="match status" value="1"/>
</dbReference>
<feature type="region of interest" description="Disordered" evidence="2">
    <location>
        <begin position="15"/>
        <end position="35"/>
    </location>
</feature>
<protein>
    <submittedName>
        <fullName evidence="4">Hydrolase</fullName>
    </submittedName>
</protein>
<reference evidence="4" key="1">
    <citation type="journal article" date="2014" name="Int. J. Syst. Evol. Microbiol.">
        <title>Complete genome of a new Firmicutes species belonging to the dominant human colonic microbiota ('Ruminococcus bicirculans') reveals two chromosomes and a selective capacity to utilize plant glucans.</title>
        <authorList>
            <consortium name="NISC Comparative Sequencing Program"/>
            <person name="Wegmann U."/>
            <person name="Louis P."/>
            <person name="Goesmann A."/>
            <person name="Henrissat B."/>
            <person name="Duncan S.H."/>
            <person name="Flint H.J."/>
        </authorList>
    </citation>
    <scope>NUCLEOTIDE SEQUENCE</scope>
    <source>
        <strain evidence="4">VKM Ac-1246</strain>
    </source>
</reference>
<dbReference type="Gene3D" id="2.60.120.260">
    <property type="entry name" value="Galactose-binding domain-like"/>
    <property type="match status" value="1"/>
</dbReference>
<feature type="compositionally biased region" description="Low complexity" evidence="2">
    <location>
        <begin position="403"/>
        <end position="416"/>
    </location>
</feature>
<dbReference type="Gene3D" id="1.10.3020.10">
    <property type="entry name" value="alpha-amino acid ester hydrolase ( Helical cap domain)"/>
    <property type="match status" value="1"/>
</dbReference>
<dbReference type="RefSeq" id="WP_310280742.1">
    <property type="nucleotide sequence ID" value="NZ_JAVDYA010000001.1"/>
</dbReference>
<dbReference type="EMBL" id="BSEL01000007">
    <property type="protein sequence ID" value="GLJ69912.1"/>
    <property type="molecule type" value="Genomic_DNA"/>
</dbReference>
<dbReference type="Pfam" id="PF08530">
    <property type="entry name" value="PepX_C"/>
    <property type="match status" value="1"/>
</dbReference>
<evidence type="ECO:0000313" key="4">
    <source>
        <dbReference type="EMBL" id="GLJ69912.1"/>
    </source>
</evidence>
<keyword evidence="5" id="KW-1185">Reference proteome</keyword>
<dbReference type="Gene3D" id="3.40.50.1820">
    <property type="entry name" value="alpha/beta hydrolase"/>
    <property type="match status" value="1"/>
</dbReference>
<reference evidence="4" key="2">
    <citation type="submission" date="2023-01" db="EMBL/GenBank/DDBJ databases">
        <authorList>
            <person name="Sun Q."/>
            <person name="Evtushenko L."/>
        </authorList>
    </citation>
    <scope>NUCLEOTIDE SEQUENCE</scope>
    <source>
        <strain evidence="4">VKM Ac-1246</strain>
    </source>
</reference>
<accession>A0ABQ5T0E2</accession>
<evidence type="ECO:0000256" key="1">
    <source>
        <dbReference type="ARBA" id="ARBA00022801"/>
    </source>
</evidence>
<proteinExistence type="predicted"/>
<dbReference type="SUPFAM" id="SSF49785">
    <property type="entry name" value="Galactose-binding domain-like"/>
    <property type="match status" value="1"/>
</dbReference>
<dbReference type="InterPro" id="IPR013736">
    <property type="entry name" value="Xaa-Pro_dipept_C"/>
</dbReference>
<sequence>MSLYANLGEVAGLGREQNQTVSGKREGTDPRQRPLQRHVFESVIARTLQLPRGHHDYRVTQTFVPMRDGVELATDVYEPEDGTMGTILIRTPYSRDGLIAHLTAGFFASPGYLVVNQSCRGTFGSGGDFAPFSQEVEDGADTVAWLRRQPWFGGRFALWGASYLGFTAWATMMDPPPELVAAVIAASTHDNHQAAHGAGAFSLEETVGLLDAFGHLGAGTLENILLGVSSGRRLAPAYDELPLVRARETVFADSTMPYVEWLTAPDADDPVWRTMRLDQALERIDVPVLLQGGWQERFLDQMIAQYSRLRARGVDVGLTIGPWTHIEIATKAAGLLMTETLDWLAEHLAETGLRERSSPVRIYVTAADEWRSLPQWPPLRNDRVLYLRPDGELGDAQPAPDAGPTTFTFDPGDPTPSVGGRIIHPTRGGYRDNRKLEKRADVLTFTTPPLREALGVIGTPVVEMAHHTDNPHADLFVRLCEVGRRGKSVNVSDGFRRLGPEDANGTIRLRLDPVAHRFEPGVRIRLQVSGGAHPRYARNLGTGLDPATSSDLAVSNREVFHGAGGFSQVFLPCGVS</sequence>
<evidence type="ECO:0000313" key="5">
    <source>
        <dbReference type="Proteomes" id="UP001142292"/>
    </source>
</evidence>
<dbReference type="Proteomes" id="UP001142292">
    <property type="component" value="Unassembled WGS sequence"/>
</dbReference>
<dbReference type="InterPro" id="IPR029058">
    <property type="entry name" value="AB_hydrolase_fold"/>
</dbReference>
<dbReference type="GO" id="GO:0016787">
    <property type="term" value="F:hydrolase activity"/>
    <property type="evidence" value="ECO:0007669"/>
    <property type="project" value="UniProtKB-KW"/>
</dbReference>
<dbReference type="InterPro" id="IPR000383">
    <property type="entry name" value="Xaa-Pro-like_dom"/>
</dbReference>
<organism evidence="4 5">
    <name type="scientific">Nocardioides luteus</name>
    <dbReference type="NCBI Taxonomy" id="1844"/>
    <lineage>
        <taxon>Bacteria</taxon>
        <taxon>Bacillati</taxon>
        <taxon>Actinomycetota</taxon>
        <taxon>Actinomycetes</taxon>
        <taxon>Propionibacteriales</taxon>
        <taxon>Nocardioidaceae</taxon>
        <taxon>Nocardioides</taxon>
    </lineage>
</organism>
<evidence type="ECO:0000259" key="3">
    <source>
        <dbReference type="SMART" id="SM00939"/>
    </source>
</evidence>
<feature type="domain" description="Xaa-Pro dipeptidyl-peptidase C-terminal" evidence="3">
    <location>
        <begin position="341"/>
        <end position="570"/>
    </location>
</feature>
<name>A0ABQ5T0E2_9ACTN</name>
<keyword evidence="1 4" id="KW-0378">Hydrolase</keyword>
<dbReference type="InterPro" id="IPR005674">
    <property type="entry name" value="CocE/Ser_esterase"/>
</dbReference>
<dbReference type="Pfam" id="PF02129">
    <property type="entry name" value="Peptidase_S15"/>
    <property type="match status" value="1"/>
</dbReference>
<comment type="caution">
    <text evidence="4">The sequence shown here is derived from an EMBL/GenBank/DDBJ whole genome shotgun (WGS) entry which is preliminary data.</text>
</comment>
<feature type="compositionally biased region" description="Basic and acidic residues" evidence="2">
    <location>
        <begin position="23"/>
        <end position="32"/>
    </location>
</feature>
<dbReference type="SMART" id="SM00939">
    <property type="entry name" value="PepX_C"/>
    <property type="match status" value="1"/>
</dbReference>
<evidence type="ECO:0000256" key="2">
    <source>
        <dbReference type="SAM" id="MobiDB-lite"/>
    </source>
</evidence>
<feature type="region of interest" description="Disordered" evidence="2">
    <location>
        <begin position="391"/>
        <end position="421"/>
    </location>
</feature>